<keyword evidence="1" id="KW-0472">Membrane</keyword>
<keyword evidence="3" id="KW-1185">Reference proteome</keyword>
<organism evidence="2">
    <name type="scientific">Strongyloides ratti</name>
    <name type="common">Parasitic roundworm</name>
    <dbReference type="NCBI Taxonomy" id="34506"/>
    <lineage>
        <taxon>Eukaryota</taxon>
        <taxon>Metazoa</taxon>
        <taxon>Ecdysozoa</taxon>
        <taxon>Nematoda</taxon>
        <taxon>Chromadorea</taxon>
        <taxon>Rhabditida</taxon>
        <taxon>Tylenchina</taxon>
        <taxon>Panagrolaimomorpha</taxon>
        <taxon>Strongyloidoidea</taxon>
        <taxon>Strongyloididae</taxon>
        <taxon>Strongyloides</taxon>
    </lineage>
</organism>
<dbReference type="Proteomes" id="UP000035682">
    <property type="component" value="Unplaced"/>
</dbReference>
<dbReference type="GeneID" id="36381642"/>
<dbReference type="EMBL" id="LN609529">
    <property type="protein sequence ID" value="CEF69272.1"/>
    <property type="molecule type" value="Genomic_DNA"/>
</dbReference>
<keyword evidence="1" id="KW-1133">Transmembrane helix</keyword>
<evidence type="ECO:0000313" key="5">
    <source>
        <dbReference type="WormBase" id="SRAE_2000392200"/>
    </source>
</evidence>
<gene>
    <name evidence="2 4 5" type="ORF">SRAE_2000392200</name>
</gene>
<dbReference type="WBParaSite" id="SRAE_2000392200.1">
    <property type="protein sequence ID" value="SRAE_2000392200.1"/>
    <property type="gene ID" value="WBGene00264149"/>
</dbReference>
<accession>A0A090LHR1</accession>
<dbReference type="CTD" id="36381642"/>
<dbReference type="RefSeq" id="XP_024508472.1">
    <property type="nucleotide sequence ID" value="XM_024642731.1"/>
</dbReference>
<dbReference type="AlphaFoldDB" id="A0A090LHR1"/>
<dbReference type="WormBase" id="SRAE_2000392200">
    <property type="protein sequence ID" value="SRP09485"/>
    <property type="gene ID" value="WBGene00264149"/>
</dbReference>
<evidence type="ECO:0000313" key="2">
    <source>
        <dbReference type="EMBL" id="CEF69272.1"/>
    </source>
</evidence>
<evidence type="ECO:0000313" key="3">
    <source>
        <dbReference type="Proteomes" id="UP000035682"/>
    </source>
</evidence>
<sequence>MYSFTKTSKFEGISNNSLILTDNINTFYPKEDQENKEEEYCKEKKNINCWFPTTFQILQFIFSFKICYLILYFIQLPLCIPLSIAIWWVRRLCSEKKVVGSS</sequence>
<reference evidence="4" key="2">
    <citation type="submission" date="2020-12" db="UniProtKB">
        <authorList>
            <consortium name="WormBaseParasite"/>
        </authorList>
    </citation>
    <scope>IDENTIFICATION</scope>
</reference>
<feature type="transmembrane region" description="Helical" evidence="1">
    <location>
        <begin position="66"/>
        <end position="89"/>
    </location>
</feature>
<proteinExistence type="predicted"/>
<keyword evidence="1" id="KW-0812">Transmembrane</keyword>
<evidence type="ECO:0000313" key="4">
    <source>
        <dbReference type="WBParaSite" id="SRAE_2000392200.1"/>
    </source>
</evidence>
<reference evidence="2 3" key="1">
    <citation type="submission" date="2014-09" db="EMBL/GenBank/DDBJ databases">
        <authorList>
            <person name="Martin A.A."/>
        </authorList>
    </citation>
    <scope>NUCLEOTIDE SEQUENCE</scope>
    <source>
        <strain evidence="3">ED321</strain>
        <strain evidence="2">ED321 Heterogonic</strain>
    </source>
</reference>
<protein>
    <submittedName>
        <fullName evidence="2 4">Uncharacterized protein</fullName>
    </submittedName>
</protein>
<evidence type="ECO:0000256" key="1">
    <source>
        <dbReference type="SAM" id="Phobius"/>
    </source>
</evidence>
<name>A0A090LHR1_STRRB</name>